<protein>
    <submittedName>
        <fullName evidence="1">Chromosome partition protein MukE</fullName>
    </submittedName>
</protein>
<dbReference type="InterPro" id="IPR042038">
    <property type="entry name" value="MukE_N"/>
</dbReference>
<evidence type="ECO:0000313" key="1">
    <source>
        <dbReference type="EMBL" id="MDI3321409.1"/>
    </source>
</evidence>
<dbReference type="RefSeq" id="WP_282335519.1">
    <property type="nucleotide sequence ID" value="NZ_JASBRG010000007.1"/>
</dbReference>
<dbReference type="EMBL" id="JASBRG010000007">
    <property type="protein sequence ID" value="MDI3321409.1"/>
    <property type="molecule type" value="Genomic_DNA"/>
</dbReference>
<sequence>MEDNHTGTFDFLNKPQVQKHFAELNIELLKGRHIMQSTPALFALLDEFEKEVGSYYRTLYGLILERRSHDSVSYFYLEFPEAGRGKLSNPLLYDEMDAKTTIVACILANLYFSNYFSYDKKFQWDDIQYEIEHGEHREAYQQLFFNDVRSDYTDKEWEDVQQWFKSVINFFNRIGLVEKEDADDGLQFTIQPTIHHFIEIYKSEIEDIDNFLREIKL</sequence>
<dbReference type="InterPro" id="IPR053841">
    <property type="entry name" value="MksE"/>
</dbReference>
<keyword evidence="2" id="KW-1185">Reference proteome</keyword>
<dbReference type="Pfam" id="PF21980">
    <property type="entry name" value="MksE"/>
    <property type="match status" value="1"/>
</dbReference>
<comment type="caution">
    <text evidence="1">The sequence shown here is derived from an EMBL/GenBank/DDBJ whole genome shotgun (WGS) entry which is preliminary data.</text>
</comment>
<dbReference type="Proteomes" id="UP001226434">
    <property type="component" value="Unassembled WGS sequence"/>
</dbReference>
<evidence type="ECO:0000313" key="2">
    <source>
        <dbReference type="Proteomes" id="UP001226434"/>
    </source>
</evidence>
<proteinExistence type="predicted"/>
<gene>
    <name evidence="1" type="ORF">QJ048_16560</name>
</gene>
<reference evidence="1 2" key="1">
    <citation type="submission" date="2023-05" db="EMBL/GenBank/DDBJ databases">
        <title>Genome sequence of Pinibacter sp. MAH-24.</title>
        <authorList>
            <person name="Huq M.A."/>
        </authorList>
    </citation>
    <scope>NUCLEOTIDE SEQUENCE [LARGE SCALE GENOMIC DNA]</scope>
    <source>
        <strain evidence="1 2">MAH-24</strain>
    </source>
</reference>
<accession>A0ABT6RFR8</accession>
<dbReference type="Gene3D" id="1.10.10.2250">
    <property type="match status" value="1"/>
</dbReference>
<organism evidence="1 2">
    <name type="scientific">Pinibacter soli</name>
    <dbReference type="NCBI Taxonomy" id="3044211"/>
    <lineage>
        <taxon>Bacteria</taxon>
        <taxon>Pseudomonadati</taxon>
        <taxon>Bacteroidota</taxon>
        <taxon>Chitinophagia</taxon>
        <taxon>Chitinophagales</taxon>
        <taxon>Chitinophagaceae</taxon>
        <taxon>Pinibacter</taxon>
    </lineage>
</organism>
<name>A0ABT6RFR8_9BACT</name>